<keyword evidence="5 18" id="KW-0812">Transmembrane</keyword>
<reference evidence="20" key="1">
    <citation type="submission" date="2015-11" db="EMBL/GenBank/DDBJ databases">
        <title>De novo transcriptome assembly of four potential Pierce s Disease insect vectors from Arizona vineyards.</title>
        <authorList>
            <person name="Tassone E.E."/>
        </authorList>
    </citation>
    <scope>NUCLEOTIDE SEQUENCE</scope>
</reference>
<evidence type="ECO:0000256" key="4">
    <source>
        <dbReference type="ARBA" id="ARBA00022553"/>
    </source>
</evidence>
<dbReference type="GO" id="GO:0020037">
    <property type="term" value="F:heme binding"/>
    <property type="evidence" value="ECO:0007669"/>
    <property type="project" value="TreeGrafter"/>
</dbReference>
<dbReference type="GO" id="GO:0031966">
    <property type="term" value="C:mitochondrial membrane"/>
    <property type="evidence" value="ECO:0007669"/>
    <property type="project" value="UniProtKB-ARBA"/>
</dbReference>
<comment type="catalytic activity">
    <reaction evidence="12">
        <text>choline(out) = choline(in)</text>
        <dbReference type="Rhea" id="RHEA:32751"/>
        <dbReference type="ChEBI" id="CHEBI:15354"/>
    </reaction>
</comment>
<evidence type="ECO:0000256" key="13">
    <source>
        <dbReference type="ARBA" id="ARBA00045087"/>
    </source>
</evidence>
<evidence type="ECO:0000313" key="20">
    <source>
        <dbReference type="EMBL" id="JAS37730.1"/>
    </source>
</evidence>
<keyword evidence="9" id="KW-0675">Receptor</keyword>
<evidence type="ECO:0000256" key="17">
    <source>
        <dbReference type="ARBA" id="ARBA00080886"/>
    </source>
</evidence>
<organism evidence="20">
    <name type="scientific">Cuerna arida</name>
    <dbReference type="NCBI Taxonomy" id="1464854"/>
    <lineage>
        <taxon>Eukaryota</taxon>
        <taxon>Metazoa</taxon>
        <taxon>Ecdysozoa</taxon>
        <taxon>Arthropoda</taxon>
        <taxon>Hexapoda</taxon>
        <taxon>Insecta</taxon>
        <taxon>Pterygota</taxon>
        <taxon>Neoptera</taxon>
        <taxon>Paraneoptera</taxon>
        <taxon>Hemiptera</taxon>
        <taxon>Auchenorrhyncha</taxon>
        <taxon>Membracoidea</taxon>
        <taxon>Cicadellidae</taxon>
        <taxon>Cicadellinae</taxon>
        <taxon>Proconiini</taxon>
        <taxon>Cuerna</taxon>
    </lineage>
</organism>
<dbReference type="InterPro" id="IPR049680">
    <property type="entry name" value="FLVCR1-2_SLC49-like"/>
</dbReference>
<feature type="domain" description="Major facilitator superfamily (MFS) profile" evidence="19">
    <location>
        <begin position="34"/>
        <end position="440"/>
    </location>
</feature>
<feature type="transmembrane region" description="Helical" evidence="18">
    <location>
        <begin position="161"/>
        <end position="182"/>
    </location>
</feature>
<dbReference type="InterPro" id="IPR011701">
    <property type="entry name" value="MFS"/>
</dbReference>
<feature type="transmembrane region" description="Helical" evidence="18">
    <location>
        <begin position="73"/>
        <end position="95"/>
    </location>
</feature>
<dbReference type="InterPro" id="IPR020846">
    <property type="entry name" value="MFS_dom"/>
</dbReference>
<evidence type="ECO:0000256" key="7">
    <source>
        <dbReference type="ARBA" id="ARBA00023057"/>
    </source>
</evidence>
<dbReference type="GO" id="GO:0015232">
    <property type="term" value="F:heme transmembrane transporter activity"/>
    <property type="evidence" value="ECO:0007669"/>
    <property type="project" value="UniProtKB-ARBA"/>
</dbReference>
<keyword evidence="4" id="KW-0597">Phosphoprotein</keyword>
<feature type="transmembrane region" description="Helical" evidence="18">
    <location>
        <begin position="351"/>
        <end position="375"/>
    </location>
</feature>
<keyword evidence="10" id="KW-0325">Glycoprotein</keyword>
<evidence type="ECO:0000256" key="10">
    <source>
        <dbReference type="ARBA" id="ARBA00023180"/>
    </source>
</evidence>
<evidence type="ECO:0000313" key="21">
    <source>
        <dbReference type="EMBL" id="JAS41073.1"/>
    </source>
</evidence>
<feature type="transmembrane region" description="Helical" evidence="18">
    <location>
        <begin position="202"/>
        <end position="222"/>
    </location>
</feature>
<dbReference type="PROSITE" id="PS50850">
    <property type="entry name" value="MFS"/>
    <property type="match status" value="1"/>
</dbReference>
<dbReference type="EMBL" id="GECZ01032039">
    <property type="protein sequence ID" value="JAS37730.1"/>
    <property type="molecule type" value="Transcribed_RNA"/>
</dbReference>
<dbReference type="SUPFAM" id="SSF103473">
    <property type="entry name" value="MFS general substrate transporter"/>
    <property type="match status" value="1"/>
</dbReference>
<accession>A0A1B6EIH7</accession>
<feature type="transmembrane region" description="Helical" evidence="18">
    <location>
        <begin position="102"/>
        <end position="121"/>
    </location>
</feature>
<protein>
    <recommendedName>
        <fullName evidence="16">Choline/ethanolamine transporter FLVCR1</fullName>
    </recommendedName>
    <alternativeName>
        <fullName evidence="17">Heme transporter FLVCR1</fullName>
    </alternativeName>
</protein>
<evidence type="ECO:0000256" key="5">
    <source>
        <dbReference type="ARBA" id="ARBA00022692"/>
    </source>
</evidence>
<comment type="function">
    <text evidence="15">Uniporter that mediates the transport of extracellular choline and ethanolamine into cells, thereby playing a key role in phospholipid biosynthesis. Choline and ethanolamine are the precursors of phosphatidylcholine and phosphatidylethanolamine, respectively, the two most abundant phospholipids. Transport is not coupled with proton transport and is exclusively driven by the choline (or ethanolamine) gradient across the plasma membrane. Also acts as a heme b transporter that mediates heme efflux from the cytoplasm to the extracellular compartment.</text>
</comment>
<feature type="transmembrane region" description="Helical" evidence="18">
    <location>
        <begin position="387"/>
        <end position="409"/>
    </location>
</feature>
<evidence type="ECO:0000256" key="6">
    <source>
        <dbReference type="ARBA" id="ARBA00022989"/>
    </source>
</evidence>
<dbReference type="PANTHER" id="PTHR10924">
    <property type="entry name" value="MAJOR FACILITATOR SUPERFAMILY PROTEIN-RELATED"/>
    <property type="match status" value="1"/>
</dbReference>
<dbReference type="GO" id="GO:0005886">
    <property type="term" value="C:plasma membrane"/>
    <property type="evidence" value="ECO:0007669"/>
    <property type="project" value="UniProtKB-SubCell"/>
</dbReference>
<evidence type="ECO:0000256" key="8">
    <source>
        <dbReference type="ARBA" id="ARBA00023136"/>
    </source>
</evidence>
<dbReference type="PANTHER" id="PTHR10924:SF4">
    <property type="entry name" value="GH15861P"/>
    <property type="match status" value="1"/>
</dbReference>
<sequence length="454" mass="49292">MISTEKTTLYASVLPNSEMIPTHDSTECRTYKKRWFVLALFVFYSMSNAMQWIEYSIIANVVQKYYQVPPSYIDWTSMIFMITYIPFIFPASWLVDKLGLRVAVILGALGNCGGAWIKVLSVAQDRFYVTFLGQTVVAISQIFVLSIPASLAATWFGPNEVSSACSIGVFGNQLGIAIGFLIPPILVKNSEVMESIGAGLSTLFYSVAILTSVLLILILIFFQGKPPLPPSPAQAVQRNAESVSFATSIKHLATNPAYVLLLVSYGINVGVFYAISTLLNQIFVGYFPGKEEDAGRIGLMIVVAGMLGSVCCGIVLDKTHKFKETTLGVYFFSLVGMVVYTFTLGSGYIAVVYITASLLGFFMTGYLPVGFELAAELTYPEPECTSAGLLNAGAQVFGIFFTMFSSYVLNTNGDLWANIMLCCALVVGTGLTALIRSDLRRQAAHVKTPPPPGP</sequence>
<dbReference type="AlphaFoldDB" id="A0A1B6EIH7"/>
<dbReference type="Gene3D" id="1.20.1250.20">
    <property type="entry name" value="MFS general substrate transporter like domains"/>
    <property type="match status" value="1"/>
</dbReference>
<evidence type="ECO:0000256" key="3">
    <source>
        <dbReference type="ARBA" id="ARBA00022475"/>
    </source>
</evidence>
<evidence type="ECO:0000256" key="16">
    <source>
        <dbReference type="ARBA" id="ARBA00068050"/>
    </source>
</evidence>
<keyword evidence="6 18" id="KW-1133">Transmembrane helix</keyword>
<dbReference type="GO" id="GO:0097037">
    <property type="term" value="P:heme export"/>
    <property type="evidence" value="ECO:0007669"/>
    <property type="project" value="TreeGrafter"/>
</dbReference>
<evidence type="ECO:0000256" key="18">
    <source>
        <dbReference type="SAM" id="Phobius"/>
    </source>
</evidence>
<evidence type="ECO:0000256" key="15">
    <source>
        <dbReference type="ARBA" id="ARBA00060240"/>
    </source>
</evidence>
<name>A0A1B6EIH7_9HEMI</name>
<comment type="catalytic activity">
    <reaction evidence="13">
        <text>ethanolamine(in) = ethanolamine(out)</text>
        <dbReference type="Rhea" id="RHEA:32747"/>
        <dbReference type="ChEBI" id="CHEBI:57603"/>
    </reaction>
</comment>
<evidence type="ECO:0000259" key="19">
    <source>
        <dbReference type="PROSITE" id="PS50850"/>
    </source>
</evidence>
<dbReference type="CDD" id="cd17398">
    <property type="entry name" value="MFS_FLVCR_like"/>
    <property type="match status" value="1"/>
</dbReference>
<feature type="transmembrane region" description="Helical" evidence="18">
    <location>
        <begin position="328"/>
        <end position="345"/>
    </location>
</feature>
<comment type="similarity">
    <text evidence="14">Belongs to the major facilitator superfamily. Feline leukemia virus subgroup C receptor (TC 2.A.1.28.1) family.</text>
</comment>
<feature type="transmembrane region" description="Helical" evidence="18">
    <location>
        <begin position="35"/>
        <end position="53"/>
    </location>
</feature>
<comment type="subcellular location">
    <subcellularLocation>
        <location evidence="1">Cell membrane</location>
        <topology evidence="1">Multi-pass membrane protein</topology>
    </subcellularLocation>
</comment>
<evidence type="ECO:0000256" key="12">
    <source>
        <dbReference type="ARBA" id="ARBA00036811"/>
    </source>
</evidence>
<dbReference type="GO" id="GO:0043249">
    <property type="term" value="P:erythrocyte maturation"/>
    <property type="evidence" value="ECO:0007669"/>
    <property type="project" value="UniProtKB-KW"/>
</dbReference>
<dbReference type="InterPro" id="IPR036259">
    <property type="entry name" value="MFS_trans_sf"/>
</dbReference>
<dbReference type="GO" id="GO:0006783">
    <property type="term" value="P:heme biosynthetic process"/>
    <property type="evidence" value="ECO:0007669"/>
    <property type="project" value="UniProtKB-ARBA"/>
</dbReference>
<evidence type="ECO:0000256" key="14">
    <source>
        <dbReference type="ARBA" id="ARBA00046338"/>
    </source>
</evidence>
<dbReference type="FunFam" id="1.20.1250.20:FF:000184">
    <property type="entry name" value="Feline leukemia virus subgroup C receptor-related protein 1"/>
    <property type="match status" value="1"/>
</dbReference>
<evidence type="ECO:0000256" key="9">
    <source>
        <dbReference type="ARBA" id="ARBA00023170"/>
    </source>
</evidence>
<keyword evidence="7" id="KW-0265">Erythrocyte maturation</keyword>
<dbReference type="EMBL" id="GECZ01028696">
    <property type="protein sequence ID" value="JAS41073.1"/>
    <property type="molecule type" value="Transcribed_RNA"/>
</dbReference>
<keyword evidence="8 18" id="KW-0472">Membrane</keyword>
<evidence type="ECO:0000256" key="2">
    <source>
        <dbReference type="ARBA" id="ARBA00022448"/>
    </source>
</evidence>
<feature type="transmembrane region" description="Helical" evidence="18">
    <location>
        <begin position="257"/>
        <end position="275"/>
    </location>
</feature>
<gene>
    <name evidence="20" type="ORF">g.30360</name>
    <name evidence="21" type="ORF">g.30366</name>
</gene>
<feature type="transmembrane region" description="Helical" evidence="18">
    <location>
        <begin position="127"/>
        <end position="149"/>
    </location>
</feature>
<evidence type="ECO:0000256" key="11">
    <source>
        <dbReference type="ARBA" id="ARBA00035075"/>
    </source>
</evidence>
<keyword evidence="2" id="KW-0813">Transport</keyword>
<feature type="transmembrane region" description="Helical" evidence="18">
    <location>
        <begin position="415"/>
        <end position="435"/>
    </location>
</feature>
<proteinExistence type="inferred from homology"/>
<dbReference type="Pfam" id="PF07690">
    <property type="entry name" value="MFS_1"/>
    <property type="match status" value="1"/>
</dbReference>
<keyword evidence="3" id="KW-1003">Cell membrane</keyword>
<feature type="transmembrane region" description="Helical" evidence="18">
    <location>
        <begin position="295"/>
        <end position="316"/>
    </location>
</feature>
<evidence type="ECO:0000256" key="1">
    <source>
        <dbReference type="ARBA" id="ARBA00004651"/>
    </source>
</evidence>
<comment type="catalytic activity">
    <reaction evidence="11">
        <text>heme b(in) = heme b(out)</text>
        <dbReference type="Rhea" id="RHEA:75443"/>
        <dbReference type="ChEBI" id="CHEBI:60344"/>
    </reaction>
</comment>